<feature type="non-terminal residue" evidence="1">
    <location>
        <position position="1"/>
    </location>
</feature>
<sequence length="211" mass="24885">FSKQKSWCEEIFQNEYRTDEERLEVLLPFCEDPTVLRESKTNTLKQLCSMEGKFRKDPGLQTRYIKFMKEYVVLGHVRQCVLWKDNPDKPAIARYYIVMGEILKSYSGQWYIILIKIHQQRKFLNKLHNLQQNQLLDSHSKILALNTMIDQIEATLNSRPLCPLNNFPDELDVLTSGYFLIGTSFMALPEKSILDIPQNYSNRYQLLTQLQ</sequence>
<dbReference type="EMBL" id="KQ981225">
    <property type="protein sequence ID" value="KYN44359.1"/>
    <property type="molecule type" value="Genomic_DNA"/>
</dbReference>
<dbReference type="Proteomes" id="UP000078541">
    <property type="component" value="Unassembled WGS sequence"/>
</dbReference>
<dbReference type="AlphaFoldDB" id="A0A151K173"/>
<organism evidence="1 2">
    <name type="scientific">Trachymyrmex septentrionalis</name>
    <dbReference type="NCBI Taxonomy" id="34720"/>
    <lineage>
        <taxon>Eukaryota</taxon>
        <taxon>Metazoa</taxon>
        <taxon>Ecdysozoa</taxon>
        <taxon>Arthropoda</taxon>
        <taxon>Hexapoda</taxon>
        <taxon>Insecta</taxon>
        <taxon>Pterygota</taxon>
        <taxon>Neoptera</taxon>
        <taxon>Endopterygota</taxon>
        <taxon>Hymenoptera</taxon>
        <taxon>Apocrita</taxon>
        <taxon>Aculeata</taxon>
        <taxon>Formicoidea</taxon>
        <taxon>Formicidae</taxon>
        <taxon>Myrmicinae</taxon>
        <taxon>Trachymyrmex</taxon>
    </lineage>
</organism>
<name>A0A151K173_9HYME</name>
<gene>
    <name evidence="1" type="ORF">ALC56_01172</name>
</gene>
<accession>A0A151K173</accession>
<evidence type="ECO:0000313" key="1">
    <source>
        <dbReference type="EMBL" id="KYN44359.1"/>
    </source>
</evidence>
<protein>
    <submittedName>
        <fullName evidence="1">Uncharacterized protein</fullName>
    </submittedName>
</protein>
<dbReference type="STRING" id="34720.A0A151K173"/>
<proteinExistence type="predicted"/>
<reference evidence="1 2" key="1">
    <citation type="submission" date="2016-03" db="EMBL/GenBank/DDBJ databases">
        <title>Trachymyrmex septentrionalis WGS genome.</title>
        <authorList>
            <person name="Nygaard S."/>
            <person name="Hu H."/>
            <person name="Boomsma J."/>
            <person name="Zhang G."/>
        </authorList>
    </citation>
    <scope>NUCLEOTIDE SEQUENCE [LARGE SCALE GENOMIC DNA]</scope>
    <source>
        <strain evidence="1">Tsep2-gDNA-1</strain>
        <tissue evidence="1">Whole body</tissue>
    </source>
</reference>
<keyword evidence="2" id="KW-1185">Reference proteome</keyword>
<evidence type="ECO:0000313" key="2">
    <source>
        <dbReference type="Proteomes" id="UP000078541"/>
    </source>
</evidence>